<feature type="binding site" evidence="12">
    <location>
        <begin position="140"/>
        <end position="144"/>
    </location>
    <ligand>
        <name>Fe-coproporphyrin III</name>
        <dbReference type="ChEBI" id="CHEBI:68438"/>
    </ligand>
</feature>
<dbReference type="Proteomes" id="UP000243024">
    <property type="component" value="Unassembled WGS sequence"/>
</dbReference>
<comment type="catalytic activity">
    <reaction evidence="12">
        <text>harderoheme III + H2O2 + H(+) = heme b + CO2 + 2 H2O</text>
        <dbReference type="Rhea" id="RHEA:57944"/>
        <dbReference type="ChEBI" id="CHEBI:15377"/>
        <dbReference type="ChEBI" id="CHEBI:15378"/>
        <dbReference type="ChEBI" id="CHEBI:16240"/>
        <dbReference type="ChEBI" id="CHEBI:16526"/>
        <dbReference type="ChEBI" id="CHEBI:60344"/>
        <dbReference type="ChEBI" id="CHEBI:142463"/>
    </reaction>
</comment>
<keyword evidence="7 12" id="KW-0350">Heme biosynthesis</keyword>
<dbReference type="EMBL" id="JXBB01000055">
    <property type="protein sequence ID" value="OAR03606.1"/>
    <property type="molecule type" value="Genomic_DNA"/>
</dbReference>
<sequence>MPEPAHTVEGWHVVHDFRSIDWRAWKTAPAADRTRALEALEALLTDWQKAEDEGRGSYGVFQIVGQKADLLFLHFRPTLDELLAVKTAFNQTTLADFLRPAYGYYSIVELGGYTGNPEEDPWAKARLYPKVHRDGYVCFYPMNKKRAGADNWYMLPQEERARMMHSHGDIGKKYRGRVTQVISGSQGLDDWEWGVTLYAPDPIHFKKIIYEMRFDEVSARFGEFGPFYVGKGLDLGGLKALFSF</sequence>
<dbReference type="GO" id="GO:0046872">
    <property type="term" value="F:metal ion binding"/>
    <property type="evidence" value="ECO:0007669"/>
    <property type="project" value="UniProtKB-KW"/>
</dbReference>
<accession>A0A132N8F5</accession>
<comment type="cofactor">
    <cofactor evidence="12">
        <name>Fe-coproporphyrin III</name>
        <dbReference type="ChEBI" id="CHEBI:68438"/>
    </cofactor>
    <text evidence="12">Fe-coproporphyrin III acts as both substrate and redox cofactor.</text>
</comment>
<evidence type="ECO:0000256" key="8">
    <source>
        <dbReference type="ARBA" id="ARBA00029882"/>
    </source>
</evidence>
<evidence type="ECO:0000313" key="14">
    <source>
        <dbReference type="Proteomes" id="UP000243024"/>
    </source>
</evidence>
<name>A0A132N8F5_HYDSH</name>
<dbReference type="HAMAP" id="MF_01442">
    <property type="entry name" value="Coproheme_decarbox_1"/>
    <property type="match status" value="1"/>
</dbReference>
<dbReference type="Pfam" id="PF06778">
    <property type="entry name" value="Chlor_dismutase"/>
    <property type="match status" value="1"/>
</dbReference>
<feature type="binding site" evidence="12">
    <location>
        <position position="126"/>
    </location>
    <ligand>
        <name>Fe-coproporphyrin III</name>
        <dbReference type="ChEBI" id="CHEBI:68438"/>
    </ligand>
</feature>
<evidence type="ECO:0000313" key="13">
    <source>
        <dbReference type="EMBL" id="OAR03606.1"/>
    </source>
</evidence>
<evidence type="ECO:0000256" key="3">
    <source>
        <dbReference type="ARBA" id="ARBA00022617"/>
    </source>
</evidence>
<evidence type="ECO:0000256" key="4">
    <source>
        <dbReference type="ARBA" id="ARBA00022723"/>
    </source>
</evidence>
<feature type="binding site" description="axial binding residue" evidence="12">
    <location>
        <position position="167"/>
    </location>
    <ligand>
        <name>Fe-coproporphyrin III</name>
        <dbReference type="ChEBI" id="CHEBI:68438"/>
    </ligand>
    <ligandPart>
        <name>Fe</name>
        <dbReference type="ChEBI" id="CHEBI:18248"/>
    </ligandPart>
</feature>
<dbReference type="Gene3D" id="3.30.70.1030">
    <property type="entry name" value="Apc35880, domain 1"/>
    <property type="match status" value="2"/>
</dbReference>
<dbReference type="EC" id="1.3.98.5" evidence="11 12"/>
<dbReference type="AlphaFoldDB" id="A0A132N8F5"/>
<reference evidence="13 14" key="1">
    <citation type="submission" date="2015-09" db="EMBL/GenBank/DDBJ databases">
        <title>Draft genome sequence of Hydrogenibacillus schlegelii DSM 2000.</title>
        <authorList>
            <person name="Hemp J."/>
        </authorList>
    </citation>
    <scope>NUCLEOTIDE SEQUENCE [LARGE SCALE GENOMIC DNA]</scope>
    <source>
        <strain evidence="13 14">MA 48</strain>
    </source>
</reference>
<dbReference type="SUPFAM" id="SSF54909">
    <property type="entry name" value="Dimeric alpha+beta barrel"/>
    <property type="match status" value="1"/>
</dbReference>
<evidence type="ECO:0000256" key="6">
    <source>
        <dbReference type="ARBA" id="ARBA00023004"/>
    </source>
</evidence>
<keyword evidence="13" id="KW-0575">Peroxidase</keyword>
<dbReference type="PANTHER" id="PTHR36843">
    <property type="entry name" value="HEME-DEPENDENT PEROXIDASE YWFI-RELATED"/>
    <property type="match status" value="1"/>
</dbReference>
<keyword evidence="3 12" id="KW-0349">Heme</keyword>
<dbReference type="InterPro" id="IPR011008">
    <property type="entry name" value="Dimeric_a/b-barrel"/>
</dbReference>
<keyword evidence="14" id="KW-1185">Reference proteome</keyword>
<gene>
    <name evidence="12" type="primary">chdC</name>
    <name evidence="13" type="ORF">SA87_02540</name>
</gene>
<feature type="binding site" evidence="12">
    <location>
        <position position="218"/>
    </location>
    <ligand>
        <name>Fe-coproporphyrin III</name>
        <dbReference type="ChEBI" id="CHEBI:68438"/>
    </ligand>
</feature>
<dbReference type="InterPro" id="IPR010644">
    <property type="entry name" value="ChdC/CLD"/>
</dbReference>
<dbReference type="RefSeq" id="WP_066202993.1">
    <property type="nucleotide sequence ID" value="NZ_CBCSAS010000002.1"/>
</dbReference>
<dbReference type="GO" id="GO:0016634">
    <property type="term" value="F:oxidoreductase activity, acting on the CH-CH group of donors, oxygen as acceptor"/>
    <property type="evidence" value="ECO:0007669"/>
    <property type="project" value="UniProtKB-UniRule"/>
</dbReference>
<feature type="active site" evidence="12">
    <location>
        <position position="140"/>
    </location>
</feature>
<evidence type="ECO:0000256" key="2">
    <source>
        <dbReference type="ARBA" id="ARBA00014413"/>
    </source>
</evidence>
<comment type="pathway">
    <text evidence="12">Porphyrin-containing compound metabolism; protoheme biosynthesis.</text>
</comment>
<dbReference type="GO" id="GO:0020037">
    <property type="term" value="F:heme binding"/>
    <property type="evidence" value="ECO:0007669"/>
    <property type="project" value="InterPro"/>
</dbReference>
<dbReference type="NCBIfam" id="NF008913">
    <property type="entry name" value="PRK12276.1"/>
    <property type="match status" value="1"/>
</dbReference>
<evidence type="ECO:0000256" key="1">
    <source>
        <dbReference type="ARBA" id="ARBA00009276"/>
    </source>
</evidence>
<evidence type="ECO:0000256" key="5">
    <source>
        <dbReference type="ARBA" id="ARBA00023002"/>
    </source>
</evidence>
<evidence type="ECO:0000256" key="9">
    <source>
        <dbReference type="ARBA" id="ARBA00030236"/>
    </source>
</evidence>
<proteinExistence type="inferred from homology"/>
<evidence type="ECO:0000256" key="12">
    <source>
        <dbReference type="HAMAP-Rule" id="MF_01442"/>
    </source>
</evidence>
<dbReference type="GO" id="GO:0004601">
    <property type="term" value="F:peroxidase activity"/>
    <property type="evidence" value="ECO:0007669"/>
    <property type="project" value="UniProtKB-KW"/>
</dbReference>
<comment type="similarity">
    <text evidence="1 12">Belongs to the ChdC family. Type 1 subfamily.</text>
</comment>
<evidence type="ECO:0000256" key="7">
    <source>
        <dbReference type="ARBA" id="ARBA00023133"/>
    </source>
</evidence>
<protein>
    <recommendedName>
        <fullName evidence="2 12">Coproheme decarboxylase</fullName>
        <ecNumber evidence="11 12">1.3.98.5</ecNumber>
    </recommendedName>
    <alternativeName>
        <fullName evidence="8 12">Coproheme III oxidative decarboxylase</fullName>
    </alternativeName>
    <alternativeName>
        <fullName evidence="9 12">Hydrogen peroxide-dependent heme synthase</fullName>
    </alternativeName>
</protein>
<dbReference type="STRING" id="1484.SA87_02540"/>
<evidence type="ECO:0000256" key="11">
    <source>
        <dbReference type="ARBA" id="ARBA00050019"/>
    </source>
</evidence>
<comment type="catalytic activity">
    <reaction evidence="12">
        <text>Fe-coproporphyrin III + H2O2 + H(+) = harderoheme III + CO2 + 2 H2O</text>
        <dbReference type="Rhea" id="RHEA:57940"/>
        <dbReference type="ChEBI" id="CHEBI:15377"/>
        <dbReference type="ChEBI" id="CHEBI:15378"/>
        <dbReference type="ChEBI" id="CHEBI:16240"/>
        <dbReference type="ChEBI" id="CHEBI:16526"/>
        <dbReference type="ChEBI" id="CHEBI:68438"/>
        <dbReference type="ChEBI" id="CHEBI:142463"/>
    </reaction>
</comment>
<comment type="catalytic activity">
    <reaction evidence="10">
        <text>Fe-coproporphyrin III + 2 H2O2 + 2 H(+) = heme b + 2 CO2 + 4 H2O</text>
        <dbReference type="Rhea" id="RHEA:56516"/>
        <dbReference type="ChEBI" id="CHEBI:15377"/>
        <dbReference type="ChEBI" id="CHEBI:15378"/>
        <dbReference type="ChEBI" id="CHEBI:16240"/>
        <dbReference type="ChEBI" id="CHEBI:16526"/>
        <dbReference type="ChEBI" id="CHEBI:60344"/>
        <dbReference type="ChEBI" id="CHEBI:68438"/>
        <dbReference type="EC" id="1.3.98.5"/>
    </reaction>
    <physiologicalReaction direction="left-to-right" evidence="10">
        <dbReference type="Rhea" id="RHEA:56517"/>
    </physiologicalReaction>
</comment>
<comment type="function">
    <text evidence="12">Involved in coproporphyrin-dependent heme b biosynthesis. Catalyzes the decarboxylation of Fe-coproporphyrin III (coproheme) to heme b (protoheme IX), the last step of the pathway. The reaction occurs in a stepwise manner with a three-propionate intermediate.</text>
</comment>
<keyword evidence="4 12" id="KW-0479">Metal-binding</keyword>
<keyword evidence="6 12" id="KW-0408">Iron</keyword>
<organism evidence="13 14">
    <name type="scientific">Hydrogenibacillus schlegelii</name>
    <name type="common">Bacillus schlegelii</name>
    <dbReference type="NCBI Taxonomy" id="1484"/>
    <lineage>
        <taxon>Bacteria</taxon>
        <taxon>Bacillati</taxon>
        <taxon>Bacillota</taxon>
        <taxon>Bacilli</taxon>
        <taxon>Bacillales</taxon>
        <taxon>Bacillales Family X. Incertae Sedis</taxon>
        <taxon>Hydrogenibacillus</taxon>
    </lineage>
</organism>
<dbReference type="GO" id="GO:0006785">
    <property type="term" value="P:heme B biosynthetic process"/>
    <property type="evidence" value="ECO:0007669"/>
    <property type="project" value="UniProtKB-UniRule"/>
</dbReference>
<evidence type="ECO:0000256" key="10">
    <source>
        <dbReference type="ARBA" id="ARBA00049896"/>
    </source>
</evidence>
<comment type="caution">
    <text evidence="13">The sequence shown here is derived from an EMBL/GenBank/DDBJ whole genome shotgun (WGS) entry which is preliminary data.</text>
</comment>
<dbReference type="InterPro" id="IPR031332">
    <property type="entry name" value="CHDC"/>
</dbReference>
<keyword evidence="5 12" id="KW-0560">Oxidoreductase</keyword>
<dbReference type="PANTHER" id="PTHR36843:SF1">
    <property type="entry name" value="COPROHEME DECARBOXYLASE"/>
    <property type="match status" value="1"/>
</dbReference>
<feature type="binding site" evidence="12">
    <location>
        <position position="180"/>
    </location>
    <ligand>
        <name>Fe-coproporphyrin III</name>
        <dbReference type="ChEBI" id="CHEBI:68438"/>
    </ligand>
</feature>